<evidence type="ECO:0000313" key="2">
    <source>
        <dbReference type="Proteomes" id="UP000824533"/>
    </source>
</evidence>
<accession>A0ACC1D3L7</accession>
<sequence>MDRKNELIYSSFKRRYFSKINEKVQSKYIAMQQKLEKSRSVDSLPTLEKSYVINEQRYASNYDIKESDELIHIKQKKADREYDKQTVIIENVSRNDANIEYFDYEEANISDSEAESIPNEKQESNAIISNKFFGNTFSKTSLESLNEVAGESDGYLTPSTPSPPPRISIRNKIGSRITAAREKRRVGKERIAAAKDVKKEYSGKVEKLLLSNTTKQDIRLFKKWRVATVTIALIEATGFENENPEEKLRILFCRLRLGNEKYKSKSLKSNTSQFKWQELCTFNMYDDNILEISLWDKDVVLGRSFTDLNKIEKEKTHRMRITMEGEMRNVKIFILLTISGLPVVNTLVDFDDYQETQRRLSTIRRKFAWYQISNDLSGVGWLSVIVYGAKGLSGHDCHCILELDNERRQTYTESKTNEPNWMKIFDFTVTDITSILEVTVHDEKRSEDVGKLSIPLLSVNKFKKKWYALKDASQRDRARGNNPRILLEIIISWNLARAAIKVVNPKEINLIEPEEKLDRHLLARNLSRAKAILTWTFNAFQIVKTCFEWESRELNMLALILWLLFCWFFKIWMLPLLLLVPFAIYRPSNFYLINCNLILITFQEEKNTSLRQKIQSLQEMMQSVQNFIGKFATLGESIKNLFNFTVPFLSFLAIFFIVMIAFIMYIVPTKYMFMIWGIHKFTRKILRPNRIPNNEILDLLSRVPDDEKLLDFEDLSLENVPEEDVIK</sequence>
<keyword evidence="2" id="KW-1185">Reference proteome</keyword>
<protein>
    <submittedName>
        <fullName evidence="1">Uncharacterized protein</fullName>
    </submittedName>
</protein>
<reference evidence="1 2" key="1">
    <citation type="journal article" date="2021" name="Front. Genet.">
        <title>Chromosome-Level Genome Assembly Reveals Significant Gene Expansion in the Toll and IMD Signaling Pathways of Dendrolimus kikuchii.</title>
        <authorList>
            <person name="Zhou J."/>
            <person name="Wu P."/>
            <person name="Xiong Z."/>
            <person name="Liu N."/>
            <person name="Zhao N."/>
            <person name="Ji M."/>
            <person name="Qiu Y."/>
            <person name="Yang B."/>
        </authorList>
    </citation>
    <scope>NUCLEOTIDE SEQUENCE [LARGE SCALE GENOMIC DNA]</scope>
    <source>
        <strain evidence="1">Ann1</strain>
    </source>
</reference>
<name>A0ACC1D3L7_9NEOP</name>
<gene>
    <name evidence="1" type="ORF">K1T71_006250</name>
</gene>
<evidence type="ECO:0000313" key="1">
    <source>
        <dbReference type="EMBL" id="KAJ0178427.1"/>
    </source>
</evidence>
<dbReference type="Proteomes" id="UP000824533">
    <property type="component" value="Linkage Group LG10"/>
</dbReference>
<proteinExistence type="predicted"/>
<comment type="caution">
    <text evidence="1">The sequence shown here is derived from an EMBL/GenBank/DDBJ whole genome shotgun (WGS) entry which is preliminary data.</text>
</comment>
<dbReference type="EMBL" id="CM034396">
    <property type="protein sequence ID" value="KAJ0178427.1"/>
    <property type="molecule type" value="Genomic_DNA"/>
</dbReference>
<organism evidence="1 2">
    <name type="scientific">Dendrolimus kikuchii</name>
    <dbReference type="NCBI Taxonomy" id="765133"/>
    <lineage>
        <taxon>Eukaryota</taxon>
        <taxon>Metazoa</taxon>
        <taxon>Ecdysozoa</taxon>
        <taxon>Arthropoda</taxon>
        <taxon>Hexapoda</taxon>
        <taxon>Insecta</taxon>
        <taxon>Pterygota</taxon>
        <taxon>Neoptera</taxon>
        <taxon>Endopterygota</taxon>
        <taxon>Lepidoptera</taxon>
        <taxon>Glossata</taxon>
        <taxon>Ditrysia</taxon>
        <taxon>Bombycoidea</taxon>
        <taxon>Lasiocampidae</taxon>
        <taxon>Dendrolimus</taxon>
    </lineage>
</organism>